<dbReference type="EMBL" id="JACOOJ010000002">
    <property type="protein sequence ID" value="MBC5631514.1"/>
    <property type="molecule type" value="Genomic_DNA"/>
</dbReference>
<dbReference type="Proteomes" id="UP000651475">
    <property type="component" value="Unassembled WGS sequence"/>
</dbReference>
<reference evidence="2 3" key="1">
    <citation type="submission" date="2020-08" db="EMBL/GenBank/DDBJ databases">
        <title>Genome public.</title>
        <authorList>
            <person name="Liu C."/>
            <person name="Sun Q."/>
        </authorList>
    </citation>
    <scope>NUCLEOTIDE SEQUENCE [LARGE SCALE GENOMIC DNA]</scope>
    <source>
        <strain evidence="2 3">NSJ-79</strain>
    </source>
</reference>
<evidence type="ECO:0000256" key="1">
    <source>
        <dbReference type="SAM" id="SignalP"/>
    </source>
</evidence>
<keyword evidence="3" id="KW-1185">Reference proteome</keyword>
<dbReference type="RefSeq" id="WP_186928255.1">
    <property type="nucleotide sequence ID" value="NZ_JACOOJ010000002.1"/>
</dbReference>
<evidence type="ECO:0000313" key="3">
    <source>
        <dbReference type="Proteomes" id="UP000651475"/>
    </source>
</evidence>
<comment type="caution">
    <text evidence="2">The sequence shown here is derived from an EMBL/GenBank/DDBJ whole genome shotgun (WGS) entry which is preliminary data.</text>
</comment>
<proteinExistence type="predicted"/>
<evidence type="ECO:0000313" key="2">
    <source>
        <dbReference type="EMBL" id="MBC5631514.1"/>
    </source>
</evidence>
<name>A0ABR7DJA3_9BACT</name>
<accession>A0ABR7DJA3</accession>
<organism evidence="2 3">
    <name type="scientific">Parabacteroides hominis</name>
    <dbReference type="NCBI Taxonomy" id="2763057"/>
    <lineage>
        <taxon>Bacteria</taxon>
        <taxon>Pseudomonadati</taxon>
        <taxon>Bacteroidota</taxon>
        <taxon>Bacteroidia</taxon>
        <taxon>Bacteroidales</taxon>
        <taxon>Tannerellaceae</taxon>
        <taxon>Parabacteroides</taxon>
    </lineage>
</organism>
<feature type="signal peptide" evidence="1">
    <location>
        <begin position="1"/>
        <end position="25"/>
    </location>
</feature>
<feature type="chain" id="PRO_5045989598" evidence="1">
    <location>
        <begin position="26"/>
        <end position="178"/>
    </location>
</feature>
<protein>
    <submittedName>
        <fullName evidence="2">Uncharacterized protein</fullName>
    </submittedName>
</protein>
<sequence length="178" mass="20532">MKTHVLFQVLLSVCLFLSVANSSYGQTRYKTFCNGQTKYKLVDLDVKKTDYDVQGTLRISQSYDKKNKILTLKMKNEYKHDVFLYQSITSHLFVCDYADQEQFPANRIPISISGDVIIRKKIIKPDSTHVIPYNCEGMIASGFDQVSFEGTVPYFLVDEKEEIIAIGSFRLEENRFDL</sequence>
<keyword evidence="1" id="KW-0732">Signal</keyword>
<gene>
    <name evidence="2" type="ORF">H8S65_01810</name>
</gene>